<dbReference type="InterPro" id="IPR056955">
    <property type="entry name" value="ORC-CDC6-like"/>
</dbReference>
<evidence type="ECO:0000313" key="2">
    <source>
        <dbReference type="Proteomes" id="UP000283601"/>
    </source>
</evidence>
<comment type="caution">
    <text evidence="1">The sequence shown here is derived from an EMBL/GenBank/DDBJ whole genome shotgun (WGS) entry which is preliminary data.</text>
</comment>
<dbReference type="Pfam" id="PF24389">
    <property type="entry name" value="ORC-CDC6-like"/>
    <property type="match status" value="1"/>
</dbReference>
<gene>
    <name evidence="1" type="ORF">DW758_01530</name>
</gene>
<reference evidence="1 2" key="1">
    <citation type="submission" date="2018-08" db="EMBL/GenBank/DDBJ databases">
        <title>A genome reference for cultivated species of the human gut microbiota.</title>
        <authorList>
            <person name="Zou Y."/>
            <person name="Xue W."/>
            <person name="Luo G."/>
        </authorList>
    </citation>
    <scope>NUCLEOTIDE SEQUENCE [LARGE SCALE GENOMIC DNA]</scope>
    <source>
        <strain evidence="1 2">AM29-12AC</strain>
    </source>
</reference>
<dbReference type="EMBL" id="QSJZ01000001">
    <property type="protein sequence ID" value="RHE26274.1"/>
    <property type="molecule type" value="Genomic_DNA"/>
</dbReference>
<dbReference type="InterPro" id="IPR027417">
    <property type="entry name" value="P-loop_NTPase"/>
</dbReference>
<protein>
    <submittedName>
        <fullName evidence="1">Uncharacterized protein</fullName>
    </submittedName>
</protein>
<dbReference type="AlphaFoldDB" id="A0A414IP91"/>
<proteinExistence type="predicted"/>
<accession>A0A414IP91</accession>
<dbReference type="Proteomes" id="UP000283601">
    <property type="component" value="Unassembled WGS sequence"/>
</dbReference>
<dbReference type="Gene3D" id="3.40.50.300">
    <property type="entry name" value="P-loop containing nucleotide triphosphate hydrolases"/>
    <property type="match status" value="1"/>
</dbReference>
<name>A0A414IP91_BACUN</name>
<sequence>MAKEINTAILKLRKRSEKYSTEQLVNTFVDVGSLFTQLMNNDHQILYGRRGTGKTHVLKYLCSKIENEGSYPIYIDLRLVGSTGGLYSDRTIPVSERATRLLIDVFSVIHDQIFEFIAEDNREDVHMGTMGPLLEELATSISEIKISGEITKENLVESNIKNSNNVALTLGTAPNIGFTKDCCIGEKIGEKTVNTGFENHRVHFPSIRVIMSKILKLIAPHEFWIVLDEWAEIPVELQPFLGDLLRRCLFPIYGVTVKIGAIEHRSNFKIQKSISEYIGIETGADMTSLNLDEFMVFDNNDYLSIDFFKNLLFKHINSLLPEEQKVKFADELISNTFTQIPAFEELVRASEGVPRDAINILVQAATKAASSNISIKNIRDASRIWYNRDKEKSVTSSMEAIKLLRWIIDEVIGKRNARAFLLRTDIENNLIDYLYDARVIHVIKQSVSSQDTPGIRYNVYSIDYGCYVDLINTSRAPQGLFSAELGEEGEQFVTVPHNDYRAIRRAVLDLDCFYAQV</sequence>
<dbReference type="RefSeq" id="WP_118132193.1">
    <property type="nucleotide sequence ID" value="NZ_QSJY01000001.1"/>
</dbReference>
<dbReference type="SUPFAM" id="SSF52540">
    <property type="entry name" value="P-loop containing nucleoside triphosphate hydrolases"/>
    <property type="match status" value="1"/>
</dbReference>
<organism evidence="1 2">
    <name type="scientific">Bacteroides uniformis</name>
    <dbReference type="NCBI Taxonomy" id="820"/>
    <lineage>
        <taxon>Bacteria</taxon>
        <taxon>Pseudomonadati</taxon>
        <taxon>Bacteroidota</taxon>
        <taxon>Bacteroidia</taxon>
        <taxon>Bacteroidales</taxon>
        <taxon>Bacteroidaceae</taxon>
        <taxon>Bacteroides</taxon>
    </lineage>
</organism>
<evidence type="ECO:0000313" key="1">
    <source>
        <dbReference type="EMBL" id="RHE26274.1"/>
    </source>
</evidence>